<evidence type="ECO:0000256" key="1">
    <source>
        <dbReference type="SAM" id="MobiDB-lite"/>
    </source>
</evidence>
<organism evidence="3 4">
    <name type="scientific">Lagenidium giganteum</name>
    <dbReference type="NCBI Taxonomy" id="4803"/>
    <lineage>
        <taxon>Eukaryota</taxon>
        <taxon>Sar</taxon>
        <taxon>Stramenopiles</taxon>
        <taxon>Oomycota</taxon>
        <taxon>Peronosporomycetes</taxon>
        <taxon>Pythiales</taxon>
        <taxon>Pythiaceae</taxon>
    </lineage>
</organism>
<accession>A0AAV2Z1V4</accession>
<dbReference type="EMBL" id="DAKRPA010000080">
    <property type="protein sequence ID" value="DAZ99589.1"/>
    <property type="molecule type" value="Genomic_DNA"/>
</dbReference>
<evidence type="ECO:0000256" key="2">
    <source>
        <dbReference type="SAM" id="Phobius"/>
    </source>
</evidence>
<dbReference type="AlphaFoldDB" id="A0AAV2Z1V4"/>
<name>A0AAV2Z1V4_9STRA</name>
<feature type="transmembrane region" description="Helical" evidence="2">
    <location>
        <begin position="97"/>
        <end position="121"/>
    </location>
</feature>
<sequence>MLDQISRRVSVAIGKRETIRVSQIHVQAKPVSLDALSNDFHHDTHQDSQKVVPHSGSHSAVSEKERSSSRMTPKPRHHSKVDKKTCVRQVVHLVHRLLIFVAAIVYLVTCCIGTWETWIVLKGTPTPRMNSFPYRAPLMAQAVGTGLVRNSPLVVSILNGSTEPRDGSIYIDEGLVGSMLGCTSIELPVGIYSDAFMRSIYEAILRDVAYNVTVLQAADYDLIVPVVDCSCSSILNGDSTASKFFFLMRRTADPLDIYVLTVSLSNQEYTIDSQKERGPAGVADITLLNDMGAKHADHYFAIALGYPFKLPEFQVYRHMETTSSSEWILESIPVNDTREFPKNVSTACRTGFYVNSETEQSNVKNEIWVLENDPVSAIGFWQWTGDPVLRNTWTWVHGIQLLFAVNVLSNLLLLCVIVVRNWQAGKIWIGDAFVSISTSLLYRGLLVLITWWLESFWSFYEFCLHDGNAISEAQAVFIQTSIIKADIMNIYLSLAGLLGYLTRERIDPALTVLLFNIGFEFRASIAHLSPSIVDVFTEVTTEEFIAGVAEADARIAIVTPMRFWSIHPQLPRRASFAMAAMFPIFITFVLVVIYILYRKVYRHFYPEPLNVQRTTGVSEDEEALLAQKRNLTVFELATGAALDNQFGLVGDYENYLFIKGLKFASADGVYSSGFVIANGKFLVQMDDLHTIWLMKLLRVRFRNVYVYEMAGNTVQQTARLVYPNTLTLQDLLSLNLSVLS</sequence>
<keyword evidence="2" id="KW-1133">Transmembrane helix</keyword>
<feature type="transmembrane region" description="Helical" evidence="2">
    <location>
        <begin position="395"/>
        <end position="419"/>
    </location>
</feature>
<proteinExistence type="predicted"/>
<reference evidence="3" key="2">
    <citation type="journal article" date="2023" name="Microbiol Resour">
        <title>Decontamination and Annotation of the Draft Genome Sequence of the Oomycete Lagenidium giganteum ARSEF 373.</title>
        <authorList>
            <person name="Morgan W.R."/>
            <person name="Tartar A."/>
        </authorList>
    </citation>
    <scope>NUCLEOTIDE SEQUENCE</scope>
    <source>
        <strain evidence="3">ARSEF 373</strain>
    </source>
</reference>
<feature type="transmembrane region" description="Helical" evidence="2">
    <location>
        <begin position="574"/>
        <end position="597"/>
    </location>
</feature>
<protein>
    <recommendedName>
        <fullName evidence="5">Transmembrane protein</fullName>
    </recommendedName>
</protein>
<reference evidence="3" key="1">
    <citation type="submission" date="2022-11" db="EMBL/GenBank/DDBJ databases">
        <authorList>
            <person name="Morgan W.R."/>
            <person name="Tartar A."/>
        </authorList>
    </citation>
    <scope>NUCLEOTIDE SEQUENCE</scope>
    <source>
        <strain evidence="3">ARSEF 373</strain>
    </source>
</reference>
<keyword evidence="4" id="KW-1185">Reference proteome</keyword>
<keyword evidence="2" id="KW-0812">Transmembrane</keyword>
<gene>
    <name evidence="3" type="ORF">N0F65_001417</name>
</gene>
<evidence type="ECO:0000313" key="4">
    <source>
        <dbReference type="Proteomes" id="UP001146120"/>
    </source>
</evidence>
<comment type="caution">
    <text evidence="3">The sequence shown here is derived from an EMBL/GenBank/DDBJ whole genome shotgun (WGS) entry which is preliminary data.</text>
</comment>
<feature type="region of interest" description="Disordered" evidence="1">
    <location>
        <begin position="44"/>
        <end position="81"/>
    </location>
</feature>
<keyword evidence="2" id="KW-0472">Membrane</keyword>
<feature type="transmembrane region" description="Helical" evidence="2">
    <location>
        <begin position="431"/>
        <end position="453"/>
    </location>
</feature>
<dbReference type="Proteomes" id="UP001146120">
    <property type="component" value="Unassembled WGS sequence"/>
</dbReference>
<evidence type="ECO:0008006" key="5">
    <source>
        <dbReference type="Google" id="ProtNLM"/>
    </source>
</evidence>
<evidence type="ECO:0000313" key="3">
    <source>
        <dbReference type="EMBL" id="DAZ99589.1"/>
    </source>
</evidence>